<dbReference type="EMBL" id="FOCE01000011">
    <property type="protein sequence ID" value="SEO04128.1"/>
    <property type="molecule type" value="Genomic_DNA"/>
</dbReference>
<organism evidence="2 3">
    <name type="scientific">Gemmobacter aquatilis</name>
    <dbReference type="NCBI Taxonomy" id="933059"/>
    <lineage>
        <taxon>Bacteria</taxon>
        <taxon>Pseudomonadati</taxon>
        <taxon>Pseudomonadota</taxon>
        <taxon>Alphaproteobacteria</taxon>
        <taxon>Rhodobacterales</taxon>
        <taxon>Paracoccaceae</taxon>
        <taxon>Gemmobacter</taxon>
    </lineage>
</organism>
<feature type="domain" description="Methyltransferase type 11" evidence="1">
    <location>
        <begin position="46"/>
        <end position="137"/>
    </location>
</feature>
<dbReference type="Proteomes" id="UP000198761">
    <property type="component" value="Unassembled WGS sequence"/>
</dbReference>
<dbReference type="SUPFAM" id="SSF53335">
    <property type="entry name" value="S-adenosyl-L-methionine-dependent methyltransferases"/>
    <property type="match status" value="1"/>
</dbReference>
<reference evidence="2 3" key="1">
    <citation type="submission" date="2016-10" db="EMBL/GenBank/DDBJ databases">
        <authorList>
            <person name="de Groot N.N."/>
        </authorList>
    </citation>
    <scope>NUCLEOTIDE SEQUENCE [LARGE SCALE GENOMIC DNA]</scope>
    <source>
        <strain evidence="2 3">DSM 3857</strain>
    </source>
</reference>
<dbReference type="STRING" id="933059.SAMN04488103_1118"/>
<evidence type="ECO:0000259" key="1">
    <source>
        <dbReference type="Pfam" id="PF08241"/>
    </source>
</evidence>
<dbReference type="Pfam" id="PF08241">
    <property type="entry name" value="Methyltransf_11"/>
    <property type="match status" value="1"/>
</dbReference>
<dbReference type="InterPro" id="IPR029063">
    <property type="entry name" value="SAM-dependent_MTases_sf"/>
</dbReference>
<protein>
    <submittedName>
        <fullName evidence="2">Methyltransferase domain-containing protein</fullName>
    </submittedName>
</protein>
<proteinExistence type="predicted"/>
<dbReference type="CDD" id="cd02440">
    <property type="entry name" value="AdoMet_MTases"/>
    <property type="match status" value="1"/>
</dbReference>
<keyword evidence="2" id="KW-0489">Methyltransferase</keyword>
<accession>A0A1H8LH81</accession>
<dbReference type="GO" id="GO:0032259">
    <property type="term" value="P:methylation"/>
    <property type="evidence" value="ECO:0007669"/>
    <property type="project" value="UniProtKB-KW"/>
</dbReference>
<dbReference type="PANTHER" id="PTHR43591">
    <property type="entry name" value="METHYLTRANSFERASE"/>
    <property type="match status" value="1"/>
</dbReference>
<evidence type="ECO:0000313" key="3">
    <source>
        <dbReference type="Proteomes" id="UP000198761"/>
    </source>
</evidence>
<name>A0A1H8LH81_9RHOB</name>
<dbReference type="Gene3D" id="3.40.50.150">
    <property type="entry name" value="Vaccinia Virus protein VP39"/>
    <property type="match status" value="1"/>
</dbReference>
<gene>
    <name evidence="2" type="ORF">SAMN04488103_1118</name>
</gene>
<sequence>MTTETLHARLWGQRARDWADVQEAMVRPVYDAVLAALDPEPGLRLLDVGCGAGLFAQLAAGSGAVVCGIDAAGPMLDIAADRVPAGEFQKGDLEALPYPDRDFDVVTGFNAFQFAANPSRALAEAARVVRPGGTVVVVTWGEPLHMPAASVITALRPLLPPPPANAPGPFALSDRAALTGFAEGSGLKPKQVIDVDSPFQYPNLATALRGLNSSGVAAAAIERAGEDAVTAAHTAALAPFLKPDESYLIPATFRCLIALRALG</sequence>
<evidence type="ECO:0000313" key="2">
    <source>
        <dbReference type="EMBL" id="SEO04128.1"/>
    </source>
</evidence>
<keyword evidence="3" id="KW-1185">Reference proteome</keyword>
<dbReference type="InterPro" id="IPR013216">
    <property type="entry name" value="Methyltransf_11"/>
</dbReference>
<dbReference type="GO" id="GO:0008757">
    <property type="term" value="F:S-adenosylmethionine-dependent methyltransferase activity"/>
    <property type="evidence" value="ECO:0007669"/>
    <property type="project" value="InterPro"/>
</dbReference>
<keyword evidence="2" id="KW-0808">Transferase</keyword>
<dbReference type="AlphaFoldDB" id="A0A1H8LH81"/>